<dbReference type="PATRIC" id="fig|1217698.3.peg.365"/>
<gene>
    <name evidence="1" type="ORF">F888_00382</name>
    <name evidence="2" type="ORF">GCM10007354_32610</name>
</gene>
<dbReference type="EMBL" id="BMDA01000006">
    <property type="protein sequence ID" value="GGH43890.1"/>
    <property type="molecule type" value="Genomic_DNA"/>
</dbReference>
<dbReference type="RefSeq" id="WP_005281306.1">
    <property type="nucleotide sequence ID" value="NZ_BMDA01000006.1"/>
</dbReference>
<evidence type="ECO:0000313" key="1">
    <source>
        <dbReference type="EMBL" id="ENX40895.1"/>
    </source>
</evidence>
<protein>
    <submittedName>
        <fullName evidence="1">Uncharacterized protein</fullName>
    </submittedName>
</protein>
<comment type="caution">
    <text evidence="1">The sequence shown here is derived from an EMBL/GenBank/DDBJ whole genome shotgun (WGS) entry which is preliminary data.</text>
</comment>
<dbReference type="HOGENOM" id="CLU_948742_0_0_6"/>
<name>N9RQ93_9GAMM</name>
<reference evidence="2" key="3">
    <citation type="submission" date="2024-03" db="EMBL/GenBank/DDBJ databases">
        <authorList>
            <person name="Sun Q."/>
            <person name="Sedlacek I."/>
        </authorList>
    </citation>
    <scope>NUCLEOTIDE SEQUENCE</scope>
    <source>
        <strain evidence="2">CCM 8635</strain>
    </source>
</reference>
<dbReference type="GeneID" id="80105867"/>
<evidence type="ECO:0000313" key="3">
    <source>
        <dbReference type="Proteomes" id="UP000013200"/>
    </source>
</evidence>
<keyword evidence="3" id="KW-1185">Reference proteome</keyword>
<dbReference type="Proteomes" id="UP000013200">
    <property type="component" value="Unassembled WGS sequence"/>
</dbReference>
<reference evidence="2 4" key="2">
    <citation type="journal article" date="2014" name="Int. J. Syst. Evol. Microbiol.">
        <title>Complete genome sequence of Corynebacterium casei LMG S-19264T (=DSM 44701T), isolated from a smear-ripened cheese.</title>
        <authorList>
            <consortium name="US DOE Joint Genome Institute (JGI-PGF)"/>
            <person name="Walter F."/>
            <person name="Albersmeier A."/>
            <person name="Kalinowski J."/>
            <person name="Ruckert C."/>
        </authorList>
    </citation>
    <scope>NUCLEOTIDE SEQUENCE [LARGE SCALE GENOMIC DNA]</scope>
    <source>
        <strain evidence="2 4">CCM 8635</strain>
    </source>
</reference>
<proteinExistence type="predicted"/>
<sequence length="320" mass="36525">MKRWLIYLTLILFPLFFLNGCKDDNGMPTTSTSPKNRINVQLDILQNNNQTPLSSSTEAIDINHPLYIYTQFFSRYIDPLENNNLLPWKSNLEFNFSIKDNNTSILHDYNIILEYIRNNYDSQPSIIVFTDKTNNSRNQYNCGLSPTNCEGVLINFNPNTGQSKITFSNTKLLGLNNTFPLELNGTLTGELEIPPYQVNKIPSFNNETFLSIGSNTFLNVKIDQVKFTNHDINKIIATINDSYFNSLYIDTSNNKIKNVDLVGMISAMDPPDTYHVTPESLNNISYDPMTLLFNFNNAKLDDIDVKWGPKNIYLNGQISP</sequence>
<accession>N9RQ93</accession>
<dbReference type="EMBL" id="APSA01000001">
    <property type="protein sequence ID" value="ENX40895.1"/>
    <property type="molecule type" value="Genomic_DNA"/>
</dbReference>
<dbReference type="Proteomes" id="UP000652691">
    <property type="component" value="Unassembled WGS sequence"/>
</dbReference>
<evidence type="ECO:0000313" key="4">
    <source>
        <dbReference type="Proteomes" id="UP000652691"/>
    </source>
</evidence>
<organism evidence="1 3">
    <name type="scientific">Acinetobacter courvalinii</name>
    <dbReference type="NCBI Taxonomy" id="280147"/>
    <lineage>
        <taxon>Bacteria</taxon>
        <taxon>Pseudomonadati</taxon>
        <taxon>Pseudomonadota</taxon>
        <taxon>Gammaproteobacteria</taxon>
        <taxon>Moraxellales</taxon>
        <taxon>Moraxellaceae</taxon>
        <taxon>Acinetobacter</taxon>
    </lineage>
</organism>
<reference evidence="1 3" key="1">
    <citation type="submission" date="2013-02" db="EMBL/GenBank/DDBJ databases">
        <title>The Genome Sequence of Acinetobacter sp. NIPH 3623.</title>
        <authorList>
            <consortium name="The Broad Institute Genome Sequencing Platform"/>
            <consortium name="The Broad Institute Genome Sequencing Center for Infectious Disease"/>
            <person name="Cerqueira G."/>
            <person name="Feldgarden M."/>
            <person name="Courvalin P."/>
            <person name="Perichon B."/>
            <person name="Grillot-Courvalin C."/>
            <person name="Clermont D."/>
            <person name="Rocha E."/>
            <person name="Yoon E.-J."/>
            <person name="Nemec A."/>
            <person name="Walker B."/>
            <person name="Young S.K."/>
            <person name="Zeng Q."/>
            <person name="Gargeya S."/>
            <person name="Fitzgerald M."/>
            <person name="Haas B."/>
            <person name="Abouelleil A."/>
            <person name="Alvarado L."/>
            <person name="Arachchi H.M."/>
            <person name="Berlin A.M."/>
            <person name="Chapman S.B."/>
            <person name="Dewar J."/>
            <person name="Goldberg J."/>
            <person name="Griggs A."/>
            <person name="Gujja S."/>
            <person name="Hansen M."/>
            <person name="Howarth C."/>
            <person name="Imamovic A."/>
            <person name="Larimer J."/>
            <person name="McCowan C."/>
            <person name="Murphy C."/>
            <person name="Neiman D."/>
            <person name="Pearson M."/>
            <person name="Priest M."/>
            <person name="Roberts A."/>
            <person name="Saif S."/>
            <person name="Shea T."/>
            <person name="Sisk P."/>
            <person name="Sykes S."/>
            <person name="Wortman J."/>
            <person name="Nusbaum C."/>
            <person name="Birren B."/>
        </authorList>
    </citation>
    <scope>NUCLEOTIDE SEQUENCE [LARGE SCALE GENOMIC DNA]</scope>
    <source>
        <strain evidence="1 3">NIPH 3623</strain>
    </source>
</reference>
<dbReference type="AlphaFoldDB" id="N9RQ93"/>
<evidence type="ECO:0000313" key="2">
    <source>
        <dbReference type="EMBL" id="GGH43890.1"/>
    </source>
</evidence>